<dbReference type="Proteomes" id="UP000030185">
    <property type="component" value="Unassembled WGS sequence"/>
</dbReference>
<dbReference type="SUPFAM" id="SSF56349">
    <property type="entry name" value="DNA breaking-rejoining enzymes"/>
    <property type="match status" value="1"/>
</dbReference>
<feature type="active site" evidence="10">
    <location>
        <position position="173"/>
    </location>
</feature>
<evidence type="ECO:0000256" key="2">
    <source>
        <dbReference type="ARBA" id="ARBA00010450"/>
    </source>
</evidence>
<dbReference type="CDD" id="cd00798">
    <property type="entry name" value="INT_XerDC_C"/>
    <property type="match status" value="1"/>
</dbReference>
<dbReference type="NCBIfam" id="NF001399">
    <property type="entry name" value="PRK00283.1"/>
    <property type="match status" value="1"/>
</dbReference>
<dbReference type="InterPro" id="IPR044068">
    <property type="entry name" value="CB"/>
</dbReference>
<dbReference type="GO" id="GO:0005737">
    <property type="term" value="C:cytoplasm"/>
    <property type="evidence" value="ECO:0007669"/>
    <property type="project" value="UniProtKB-SubCell"/>
</dbReference>
<proteinExistence type="inferred from homology"/>
<dbReference type="PANTHER" id="PTHR30349:SF81">
    <property type="entry name" value="TYROSINE RECOMBINASE XERC"/>
    <property type="match status" value="1"/>
</dbReference>
<dbReference type="InterPro" id="IPR011010">
    <property type="entry name" value="DNA_brk_join_enz"/>
</dbReference>
<dbReference type="AlphaFoldDB" id="A0A098L8X4"/>
<comment type="subunit">
    <text evidence="10">Forms a cyclic heterotetrameric complex composed of two molecules of XerC and two molecules of XerD.</text>
</comment>
<keyword evidence="9 10" id="KW-0131">Cell cycle</keyword>
<dbReference type="OrthoDB" id="9801717at2"/>
<evidence type="ECO:0000256" key="3">
    <source>
        <dbReference type="ARBA" id="ARBA00022490"/>
    </source>
</evidence>
<evidence type="ECO:0000259" key="11">
    <source>
        <dbReference type="PROSITE" id="PS51898"/>
    </source>
</evidence>
<evidence type="ECO:0000313" key="14">
    <source>
        <dbReference type="Proteomes" id="UP000030185"/>
    </source>
</evidence>
<evidence type="ECO:0000256" key="10">
    <source>
        <dbReference type="HAMAP-Rule" id="MF_01808"/>
    </source>
</evidence>
<dbReference type="GO" id="GO:0051301">
    <property type="term" value="P:cell division"/>
    <property type="evidence" value="ECO:0007669"/>
    <property type="project" value="UniProtKB-KW"/>
</dbReference>
<feature type="domain" description="Tyr recombinase" evidence="11">
    <location>
        <begin position="109"/>
        <end position="293"/>
    </location>
</feature>
<feature type="active site" evidence="10">
    <location>
        <position position="149"/>
    </location>
</feature>
<keyword evidence="3 10" id="KW-0963">Cytoplasm</keyword>
<comment type="subcellular location">
    <subcellularLocation>
        <location evidence="1 10">Cytoplasm</location>
    </subcellularLocation>
</comment>
<dbReference type="InterPro" id="IPR050090">
    <property type="entry name" value="Tyrosine_recombinase_XerCD"/>
</dbReference>
<feature type="domain" description="Core-binding (CB)" evidence="12">
    <location>
        <begin position="1"/>
        <end position="88"/>
    </location>
</feature>
<dbReference type="GO" id="GO:0006313">
    <property type="term" value="P:DNA transposition"/>
    <property type="evidence" value="ECO:0007669"/>
    <property type="project" value="UniProtKB-UniRule"/>
</dbReference>
<dbReference type="eggNOG" id="COG4974">
    <property type="taxonomic scope" value="Bacteria"/>
</dbReference>
<keyword evidence="5 10" id="KW-0159">Chromosome partition</keyword>
<dbReference type="GO" id="GO:0003677">
    <property type="term" value="F:DNA binding"/>
    <property type="evidence" value="ECO:0007669"/>
    <property type="project" value="UniProtKB-UniRule"/>
</dbReference>
<dbReference type="Gene3D" id="1.10.443.10">
    <property type="entry name" value="Intergrase catalytic core"/>
    <property type="match status" value="1"/>
</dbReference>
<dbReference type="PROSITE" id="PS51898">
    <property type="entry name" value="TYR_RECOMBINASE"/>
    <property type="match status" value="1"/>
</dbReference>
<comment type="similarity">
    <text evidence="2">Belongs to the 'phage' integrase family. XerD subfamily.</text>
</comment>
<dbReference type="Pfam" id="PF00589">
    <property type="entry name" value="Phage_integrase"/>
    <property type="match status" value="1"/>
</dbReference>
<dbReference type="InterPro" id="IPR002104">
    <property type="entry name" value="Integrase_catalytic"/>
</dbReference>
<dbReference type="Pfam" id="PF02899">
    <property type="entry name" value="Phage_int_SAM_1"/>
    <property type="match status" value="1"/>
</dbReference>
<keyword evidence="6 10" id="KW-0229">DNA integration</keyword>
<accession>A0A098L8X4</accession>
<dbReference type="HAMAP" id="MF_01808">
    <property type="entry name" value="Recomb_XerC_XerD"/>
    <property type="match status" value="1"/>
</dbReference>
<dbReference type="Gene3D" id="1.10.150.130">
    <property type="match status" value="1"/>
</dbReference>
<dbReference type="GO" id="GO:0009037">
    <property type="term" value="F:tyrosine-based site-specific recombinase activity"/>
    <property type="evidence" value="ECO:0007669"/>
    <property type="project" value="UniProtKB-UniRule"/>
</dbReference>
<keyword evidence="8 10" id="KW-0233">DNA recombination</keyword>
<comment type="function">
    <text evidence="10">Site-specific tyrosine recombinase, which acts by catalyzing the cutting and rejoining of the recombining DNA molecules. The XerC-XerD complex is essential to convert dimers of the bacterial chromosome into monomers to permit their segregation at cell division. It also contributes to the segregational stability of plasmids.</text>
</comment>
<evidence type="ECO:0000256" key="7">
    <source>
        <dbReference type="ARBA" id="ARBA00023125"/>
    </source>
</evidence>
<dbReference type="InterPro" id="IPR013762">
    <property type="entry name" value="Integrase-like_cat_sf"/>
</dbReference>
<comment type="caution">
    <text evidence="13">The sequence shown here is derived from an EMBL/GenBank/DDBJ whole genome shotgun (WGS) entry which is preliminary data.</text>
</comment>
<evidence type="ECO:0000256" key="6">
    <source>
        <dbReference type="ARBA" id="ARBA00022908"/>
    </source>
</evidence>
<name>A0A098L8X4_9BACT</name>
<dbReference type="NCBIfam" id="TIGR02225">
    <property type="entry name" value="recomb_XerD"/>
    <property type="match status" value="1"/>
</dbReference>
<dbReference type="RefSeq" id="WP_045457355.1">
    <property type="nucleotide sequence ID" value="NZ_BBLT01000001.1"/>
</dbReference>
<reference evidence="13 14" key="1">
    <citation type="submission" date="2014-09" db="EMBL/GenBank/DDBJ databases">
        <title>Sporocytophaga myxococcoides PG-01 genome sequencing.</title>
        <authorList>
            <person name="Liu L."/>
            <person name="Gao P.J."/>
            <person name="Chen G.J."/>
            <person name="Wang L.S."/>
        </authorList>
    </citation>
    <scope>NUCLEOTIDE SEQUENCE [LARGE SCALE GENOMIC DNA]</scope>
    <source>
        <strain evidence="13 14">PG-01</strain>
    </source>
</reference>
<dbReference type="PROSITE" id="PS51900">
    <property type="entry name" value="CB"/>
    <property type="match status" value="1"/>
</dbReference>
<dbReference type="InterPro" id="IPR004107">
    <property type="entry name" value="Integrase_SAM-like_N"/>
</dbReference>
<gene>
    <name evidence="10" type="primary">xerC</name>
    <name evidence="13" type="ORF">MYP_258</name>
</gene>
<feature type="active site" description="O-(3'-phospho-DNA)-tyrosine intermediate" evidence="10">
    <location>
        <position position="280"/>
    </location>
</feature>
<dbReference type="STRING" id="153721.MYP_258"/>
<dbReference type="EMBL" id="BBLT01000001">
    <property type="protein sequence ID" value="GAL83032.1"/>
    <property type="molecule type" value="Genomic_DNA"/>
</dbReference>
<evidence type="ECO:0000256" key="1">
    <source>
        <dbReference type="ARBA" id="ARBA00004496"/>
    </source>
</evidence>
<dbReference type="SUPFAM" id="SSF47823">
    <property type="entry name" value="lambda integrase-like, N-terminal domain"/>
    <property type="match status" value="1"/>
</dbReference>
<evidence type="ECO:0000259" key="12">
    <source>
        <dbReference type="PROSITE" id="PS51900"/>
    </source>
</evidence>
<keyword evidence="14" id="KW-1185">Reference proteome</keyword>
<evidence type="ECO:0000313" key="13">
    <source>
        <dbReference type="EMBL" id="GAL83032.1"/>
    </source>
</evidence>
<sequence>MNWELLLKQFKNYLKLEKSLSLNSIDAYVHDVVKLRQFLEISNKESSPARLTYNDLTDFLVFLSELGMSPHSQARIISGIKGFYKFLMIEEIVTNDPSALLESPKLGRKLPDTLSFPEIESLLNSIDLSTAEGTRNRAMLETLYSSGLRVSELVELRLNNVFGDQGFLRVLGKGNKERLVPIGREALKYINIYVKEIRCHLVAKPGSENHVFLNRRGASLTRVMVFTIIKNLAKDLGMKKSISPHTFRHSFATHLIEGGADLRAVQEMLGHESITTTEIYTHLDRDYLKQIIKDFHPRS</sequence>
<dbReference type="InterPro" id="IPR011932">
    <property type="entry name" value="Recomb_XerD"/>
</dbReference>
<keyword evidence="4 10" id="KW-0132">Cell division</keyword>
<feature type="active site" evidence="10">
    <location>
        <position position="271"/>
    </location>
</feature>
<organism evidence="13 14">
    <name type="scientific">Sporocytophaga myxococcoides</name>
    <dbReference type="NCBI Taxonomy" id="153721"/>
    <lineage>
        <taxon>Bacteria</taxon>
        <taxon>Pseudomonadati</taxon>
        <taxon>Bacteroidota</taxon>
        <taxon>Cytophagia</taxon>
        <taxon>Cytophagales</taxon>
        <taxon>Cytophagaceae</taxon>
        <taxon>Sporocytophaga</taxon>
    </lineage>
</organism>
<dbReference type="InterPro" id="IPR010998">
    <property type="entry name" value="Integrase_recombinase_N"/>
</dbReference>
<feature type="active site" evidence="10">
    <location>
        <position position="245"/>
    </location>
</feature>
<comment type="similarity">
    <text evidence="10">Belongs to the 'phage' integrase family. XerC subfamily.</text>
</comment>
<keyword evidence="7 10" id="KW-0238">DNA-binding</keyword>
<dbReference type="PANTHER" id="PTHR30349">
    <property type="entry name" value="PHAGE INTEGRASE-RELATED"/>
    <property type="match status" value="1"/>
</dbReference>
<evidence type="ECO:0000256" key="5">
    <source>
        <dbReference type="ARBA" id="ARBA00022829"/>
    </source>
</evidence>
<evidence type="ECO:0000256" key="9">
    <source>
        <dbReference type="ARBA" id="ARBA00023306"/>
    </source>
</evidence>
<protein>
    <recommendedName>
        <fullName evidence="10">Tyrosine recombinase XerC</fullName>
    </recommendedName>
</protein>
<dbReference type="GO" id="GO:0007059">
    <property type="term" value="P:chromosome segregation"/>
    <property type="evidence" value="ECO:0007669"/>
    <property type="project" value="UniProtKB-UniRule"/>
</dbReference>
<feature type="active site" evidence="10">
    <location>
        <position position="248"/>
    </location>
</feature>
<evidence type="ECO:0000256" key="8">
    <source>
        <dbReference type="ARBA" id="ARBA00023172"/>
    </source>
</evidence>
<evidence type="ECO:0000256" key="4">
    <source>
        <dbReference type="ARBA" id="ARBA00022618"/>
    </source>
</evidence>
<dbReference type="InterPro" id="IPR023009">
    <property type="entry name" value="Tyrosine_recombinase_XerC/XerD"/>
</dbReference>